<evidence type="ECO:0000256" key="2">
    <source>
        <dbReference type="SAM" id="Phobius"/>
    </source>
</evidence>
<dbReference type="VEuPathDB" id="FungiDB:BO72DRAFT_467927"/>
<evidence type="ECO:0000256" key="1">
    <source>
        <dbReference type="ARBA" id="ARBA00022448"/>
    </source>
</evidence>
<reference evidence="3 4" key="1">
    <citation type="submission" date="2018-02" db="EMBL/GenBank/DDBJ databases">
        <title>The genomes of Aspergillus section Nigri reveals drivers in fungal speciation.</title>
        <authorList>
            <consortium name="DOE Joint Genome Institute"/>
            <person name="Vesth T.C."/>
            <person name="Nybo J."/>
            <person name="Theobald S."/>
            <person name="Brandl J."/>
            <person name="Frisvad J.C."/>
            <person name="Nielsen K.F."/>
            <person name="Lyhne E.K."/>
            <person name="Kogle M.E."/>
            <person name="Kuo A."/>
            <person name="Riley R."/>
            <person name="Clum A."/>
            <person name="Nolan M."/>
            <person name="Lipzen A."/>
            <person name="Salamov A."/>
            <person name="Henrissat B."/>
            <person name="Wiebenga A."/>
            <person name="De vries R.P."/>
            <person name="Grigoriev I.V."/>
            <person name="Mortensen U.H."/>
            <person name="Andersen M.R."/>
            <person name="Baker S.E."/>
        </authorList>
    </citation>
    <scope>NUCLEOTIDE SEQUENCE [LARGE SCALE GENOMIC DNA]</scope>
    <source>
        <strain evidence="3 4">CBS 313.89</strain>
    </source>
</reference>
<protein>
    <submittedName>
        <fullName evidence="3">Uncharacterized protein</fullName>
    </submittedName>
</protein>
<dbReference type="GO" id="GO:0015104">
    <property type="term" value="F:antimonite transmembrane transporter activity"/>
    <property type="evidence" value="ECO:0007669"/>
    <property type="project" value="TreeGrafter"/>
</dbReference>
<keyword evidence="2" id="KW-0812">Transmembrane</keyword>
<name>A0A8G1RWX7_9EURO</name>
<evidence type="ECO:0000313" key="4">
    <source>
        <dbReference type="Proteomes" id="UP000249789"/>
    </source>
</evidence>
<feature type="transmembrane region" description="Helical" evidence="2">
    <location>
        <begin position="69"/>
        <end position="90"/>
    </location>
</feature>
<organism evidence="3 4">
    <name type="scientific">Aspergillus fijiensis CBS 313.89</name>
    <dbReference type="NCBI Taxonomy" id="1448319"/>
    <lineage>
        <taxon>Eukaryota</taxon>
        <taxon>Fungi</taxon>
        <taxon>Dikarya</taxon>
        <taxon>Ascomycota</taxon>
        <taxon>Pezizomycotina</taxon>
        <taxon>Eurotiomycetes</taxon>
        <taxon>Eurotiomycetidae</taxon>
        <taxon>Eurotiales</taxon>
        <taxon>Aspergillaceae</taxon>
        <taxon>Aspergillus</taxon>
    </lineage>
</organism>
<dbReference type="GO" id="GO:0015297">
    <property type="term" value="F:antiporter activity"/>
    <property type="evidence" value="ECO:0007669"/>
    <property type="project" value="InterPro"/>
</dbReference>
<dbReference type="PANTHER" id="PTHR43057:SF1">
    <property type="entry name" value="ARSENICAL-RESISTANCE PROTEIN 3"/>
    <property type="match status" value="1"/>
</dbReference>
<dbReference type="PANTHER" id="PTHR43057">
    <property type="entry name" value="ARSENITE EFFLUX TRANSPORTER"/>
    <property type="match status" value="1"/>
</dbReference>
<accession>A0A8G1RWX7</accession>
<dbReference type="EMBL" id="KZ824638">
    <property type="protein sequence ID" value="RAK78306.1"/>
    <property type="molecule type" value="Genomic_DNA"/>
</dbReference>
<dbReference type="GO" id="GO:0005886">
    <property type="term" value="C:plasma membrane"/>
    <property type="evidence" value="ECO:0007669"/>
    <property type="project" value="TreeGrafter"/>
</dbReference>
<keyword evidence="4" id="KW-1185">Reference proteome</keyword>
<evidence type="ECO:0000313" key="3">
    <source>
        <dbReference type="EMBL" id="RAK78306.1"/>
    </source>
</evidence>
<keyword evidence="1" id="KW-0813">Transport</keyword>
<dbReference type="Gene3D" id="1.20.1530.20">
    <property type="match status" value="1"/>
</dbReference>
<feature type="transmembrane region" description="Helical" evidence="2">
    <location>
        <begin position="37"/>
        <end position="57"/>
    </location>
</feature>
<dbReference type="GeneID" id="63864200"/>
<dbReference type="GO" id="GO:0015105">
    <property type="term" value="F:arsenite transmembrane transporter activity"/>
    <property type="evidence" value="ECO:0007669"/>
    <property type="project" value="TreeGrafter"/>
</dbReference>
<feature type="transmembrane region" description="Helical" evidence="2">
    <location>
        <begin position="12"/>
        <end position="31"/>
    </location>
</feature>
<dbReference type="OrthoDB" id="187348at2759"/>
<dbReference type="Proteomes" id="UP000249789">
    <property type="component" value="Unassembled WGS sequence"/>
</dbReference>
<gene>
    <name evidence="3" type="ORF">BO72DRAFT_467927</name>
</gene>
<dbReference type="InterPro" id="IPR038770">
    <property type="entry name" value="Na+/solute_symporter_sf"/>
</dbReference>
<dbReference type="InterPro" id="IPR004706">
    <property type="entry name" value="Arsenical-R_Acr3"/>
</dbReference>
<keyword evidence="2" id="KW-1133">Transmembrane helix</keyword>
<sequence>MRELTIDYSLAAKSIGVFLGIPLGAAIVSRITCAFGVWISPLSLIGLLFTTLLLFAAQGKQAVRQIVSVARVVTPLAVYFSVRFAVTLAVTRRCGFTYRLSCTQSFTAANNNFELTIAVAIATFGMENNQALAATVRPLIQVPGLLGLVYATR</sequence>
<dbReference type="AlphaFoldDB" id="A0A8G1RWX7"/>
<dbReference type="RefSeq" id="XP_040802316.1">
    <property type="nucleotide sequence ID" value="XM_040946867.1"/>
</dbReference>
<proteinExistence type="predicted"/>
<keyword evidence="2" id="KW-0472">Membrane</keyword>